<feature type="domain" description="CSN8/PSMD8/EIF3K" evidence="5">
    <location>
        <begin position="55"/>
        <end position="127"/>
    </location>
</feature>
<keyword evidence="6" id="KW-1185">Reference proteome</keyword>
<dbReference type="FunFam" id="1.10.10.10:FF:000212">
    <property type="entry name" value="Eukaryotic translation initiation factor 3 subunit K"/>
    <property type="match status" value="1"/>
</dbReference>
<evidence type="ECO:0000259" key="5">
    <source>
        <dbReference type="Pfam" id="PF10075"/>
    </source>
</evidence>
<dbReference type="GO" id="GO:0003743">
    <property type="term" value="F:translation initiation factor activity"/>
    <property type="evidence" value="ECO:0007669"/>
    <property type="project" value="UniProtKB-UniRule"/>
</dbReference>
<reference evidence="7" key="1">
    <citation type="submission" date="2022-11" db="UniProtKB">
        <authorList>
            <consortium name="WormBaseParasite"/>
        </authorList>
    </citation>
    <scope>IDENTIFICATION</scope>
</reference>
<dbReference type="AlphaFoldDB" id="A0A914XMZ4"/>
<evidence type="ECO:0000256" key="4">
    <source>
        <dbReference type="HAMAP-Rule" id="MF_03010"/>
    </source>
</evidence>
<dbReference type="SUPFAM" id="SSF46785">
    <property type="entry name" value="Winged helix' DNA-binding domain"/>
    <property type="match status" value="1"/>
</dbReference>
<protein>
    <recommendedName>
        <fullName evidence="4">Eukaryotic translation initiation factor 3 subunit K</fullName>
        <shortName evidence="4">eIF3k</shortName>
    </recommendedName>
    <alternativeName>
        <fullName evidence="4">eIF-3 p25</fullName>
    </alternativeName>
</protein>
<dbReference type="InterPro" id="IPR036390">
    <property type="entry name" value="WH_DNA-bd_sf"/>
</dbReference>
<dbReference type="InterPro" id="IPR036388">
    <property type="entry name" value="WH-like_DNA-bd_sf"/>
</dbReference>
<proteinExistence type="inferred from homology"/>
<dbReference type="GO" id="GO:0005852">
    <property type="term" value="C:eukaryotic translation initiation factor 3 complex"/>
    <property type="evidence" value="ECO:0007669"/>
    <property type="project" value="UniProtKB-UniRule"/>
</dbReference>
<dbReference type="Gene3D" id="1.10.10.10">
    <property type="entry name" value="Winged helix-like DNA-binding domain superfamily/Winged helix DNA-binding domain"/>
    <property type="match status" value="1"/>
</dbReference>
<feature type="domain" description="CSN8/PSMD8/EIF3K" evidence="5">
    <location>
        <begin position="157"/>
        <end position="226"/>
    </location>
</feature>
<dbReference type="InterPro" id="IPR033464">
    <property type="entry name" value="CSN8_PSD8_EIF3K"/>
</dbReference>
<dbReference type="Gene3D" id="1.25.40.250">
    <property type="entry name" value="ARM repeat, domain 1"/>
    <property type="match status" value="1"/>
</dbReference>
<dbReference type="SUPFAM" id="SSF48371">
    <property type="entry name" value="ARM repeat"/>
    <property type="match status" value="1"/>
</dbReference>
<sequence>MKADLESSLEGVNRYNPQNLVALEEYVKVMIDENQYDQEAVLTALKLYQLNPDKYNEQTVRRILLKTLMALPRSDFMLAKCLLDSNRVDPQKAASTCTPEMTQVLYIGAVLEACDFASFWKIMRGQWTPPEDDDGKFKPAEAVAQIREPAEAVAQIREVKGFEDAVRSFACQVIHVTFQRIDKDQLSRLLGGVTDAQIAEYTSRHGWTTQSDGTIFIQNHEATIKSRNIEEKLEFGAIKDILRSIG</sequence>
<comment type="subunit">
    <text evidence="4">Component of the eukaryotic translation initiation factor 3 (eIF-3) complex.</text>
</comment>
<dbReference type="WBParaSite" id="PSAMB.scaffold8926size5590.g31967.t1">
    <property type="protein sequence ID" value="PSAMB.scaffold8926size5590.g31967.t1"/>
    <property type="gene ID" value="PSAMB.scaffold8926size5590.g31967"/>
</dbReference>
<organism evidence="6 7">
    <name type="scientific">Plectus sambesii</name>
    <dbReference type="NCBI Taxonomy" id="2011161"/>
    <lineage>
        <taxon>Eukaryota</taxon>
        <taxon>Metazoa</taxon>
        <taxon>Ecdysozoa</taxon>
        <taxon>Nematoda</taxon>
        <taxon>Chromadorea</taxon>
        <taxon>Plectida</taxon>
        <taxon>Plectina</taxon>
        <taxon>Plectoidea</taxon>
        <taxon>Plectidae</taxon>
        <taxon>Plectus</taxon>
    </lineage>
</organism>
<dbReference type="GO" id="GO:0003723">
    <property type="term" value="F:RNA binding"/>
    <property type="evidence" value="ECO:0007669"/>
    <property type="project" value="UniProtKB-UniRule"/>
</dbReference>
<dbReference type="GO" id="GO:0006446">
    <property type="term" value="P:regulation of translational initiation"/>
    <property type="evidence" value="ECO:0007669"/>
    <property type="project" value="InterPro"/>
</dbReference>
<accession>A0A914XMZ4</accession>
<comment type="subcellular location">
    <subcellularLocation>
        <location evidence="4">Cytoplasm</location>
    </subcellularLocation>
</comment>
<comment type="similarity">
    <text evidence="4">Belongs to the eIF-3 subunit K family.</text>
</comment>
<keyword evidence="2 4" id="KW-0396">Initiation factor</keyword>
<evidence type="ECO:0000313" key="6">
    <source>
        <dbReference type="Proteomes" id="UP000887566"/>
    </source>
</evidence>
<dbReference type="FunFam" id="1.25.40.250:FF:000008">
    <property type="entry name" value="Eukaryotic translation initiation factor 3 subunit K"/>
    <property type="match status" value="1"/>
</dbReference>
<dbReference type="Pfam" id="PF10075">
    <property type="entry name" value="CSN8_PSD8_EIF3K"/>
    <property type="match status" value="2"/>
</dbReference>
<evidence type="ECO:0000256" key="1">
    <source>
        <dbReference type="ARBA" id="ARBA00022490"/>
    </source>
</evidence>
<evidence type="ECO:0000256" key="2">
    <source>
        <dbReference type="ARBA" id="ARBA00022540"/>
    </source>
</evidence>
<keyword evidence="1 4" id="KW-0963">Cytoplasm</keyword>
<evidence type="ECO:0000256" key="3">
    <source>
        <dbReference type="ARBA" id="ARBA00022917"/>
    </source>
</evidence>
<dbReference type="PANTHER" id="PTHR13022">
    <property type="entry name" value="EUKARYOTIC TRANSLATION INITIATION FACTOR 3 SUBUNIT 11"/>
    <property type="match status" value="1"/>
</dbReference>
<dbReference type="GO" id="GO:0043022">
    <property type="term" value="F:ribosome binding"/>
    <property type="evidence" value="ECO:0007669"/>
    <property type="project" value="InterPro"/>
</dbReference>
<dbReference type="Proteomes" id="UP000887566">
    <property type="component" value="Unplaced"/>
</dbReference>
<keyword evidence="3 4" id="KW-0648">Protein biosynthesis</keyword>
<dbReference type="GO" id="GO:0033290">
    <property type="term" value="C:eukaryotic 48S preinitiation complex"/>
    <property type="evidence" value="ECO:0007669"/>
    <property type="project" value="UniProtKB-UniRule"/>
</dbReference>
<dbReference type="InterPro" id="IPR016024">
    <property type="entry name" value="ARM-type_fold"/>
</dbReference>
<dbReference type="HAMAP" id="MF_03010">
    <property type="entry name" value="eIF3k"/>
    <property type="match status" value="1"/>
</dbReference>
<comment type="function">
    <text evidence="4">Component of the eukaryotic translation initiation factor 3 (eIF-3) complex, which is involved in protein synthesis of a specialized repertoire of mRNAs and, together with other initiation factors, stimulates binding of mRNA and methionyl-tRNAi to the 40S ribosome. The eIF-3 complex specifically targets and initiates translation of a subset of mRNAs involved in cell proliferation.</text>
</comment>
<dbReference type="InterPro" id="IPR016020">
    <property type="entry name" value="Transl_init_fac_sub12_N_euk"/>
</dbReference>
<dbReference type="PANTHER" id="PTHR13022:SF0">
    <property type="entry name" value="EUKARYOTIC TRANSLATION INITIATION FACTOR 3 SUBUNIT K"/>
    <property type="match status" value="1"/>
</dbReference>
<dbReference type="GO" id="GO:0016282">
    <property type="term" value="C:eukaryotic 43S preinitiation complex"/>
    <property type="evidence" value="ECO:0007669"/>
    <property type="project" value="UniProtKB-UniRule"/>
</dbReference>
<name>A0A914XMZ4_9BILA</name>
<dbReference type="GO" id="GO:0001732">
    <property type="term" value="P:formation of cytoplasmic translation initiation complex"/>
    <property type="evidence" value="ECO:0007669"/>
    <property type="project" value="UniProtKB-UniRule"/>
</dbReference>
<evidence type="ECO:0000313" key="7">
    <source>
        <dbReference type="WBParaSite" id="PSAMB.scaffold8926size5590.g31967.t1"/>
    </source>
</evidence>
<dbReference type="InterPro" id="IPR009374">
    <property type="entry name" value="eIF3k"/>
</dbReference>